<keyword evidence="2" id="KW-1185">Reference proteome</keyword>
<dbReference type="AlphaFoldDB" id="A0A1I6IQN5"/>
<protein>
    <submittedName>
        <fullName evidence="1">Uncharacterized protein</fullName>
    </submittedName>
</protein>
<reference evidence="2" key="1">
    <citation type="submission" date="2016-10" db="EMBL/GenBank/DDBJ databases">
        <authorList>
            <person name="Varghese N."/>
            <person name="Submissions S."/>
        </authorList>
    </citation>
    <scope>NUCLEOTIDE SEQUENCE [LARGE SCALE GENOMIC DNA]</scope>
    <source>
        <strain evidence="2">CGMCC 1.8711</strain>
    </source>
</reference>
<organism evidence="1 2">
    <name type="scientific">Halogeometricum limi</name>
    <dbReference type="NCBI Taxonomy" id="555875"/>
    <lineage>
        <taxon>Archaea</taxon>
        <taxon>Methanobacteriati</taxon>
        <taxon>Methanobacteriota</taxon>
        <taxon>Stenosarchaea group</taxon>
        <taxon>Halobacteria</taxon>
        <taxon>Halobacteriales</taxon>
        <taxon>Haloferacaceae</taxon>
        <taxon>Halogeometricum</taxon>
    </lineage>
</organism>
<sequence length="67" mass="7218">MSSDQHDHGGDELTECPDCGAEIAGEASVTAKSVPELTVERRHAYVGRRGTDLWMCKQCGATLGVKR</sequence>
<dbReference type="OrthoDB" id="336689at2157"/>
<name>A0A1I6IQN5_9EURY</name>
<dbReference type="EMBL" id="FOYS01000007">
    <property type="protein sequence ID" value="SFR68939.1"/>
    <property type="molecule type" value="Genomic_DNA"/>
</dbReference>
<evidence type="ECO:0000313" key="2">
    <source>
        <dbReference type="Proteomes" id="UP000243250"/>
    </source>
</evidence>
<gene>
    <name evidence="1" type="ORF">SAMN04488124_3502</name>
</gene>
<accession>A0A1I6IQN5</accession>
<proteinExistence type="predicted"/>
<dbReference type="Proteomes" id="UP000243250">
    <property type="component" value="Unassembled WGS sequence"/>
</dbReference>
<evidence type="ECO:0000313" key="1">
    <source>
        <dbReference type="EMBL" id="SFR68939.1"/>
    </source>
</evidence>
<dbReference type="RefSeq" id="WP_089883330.1">
    <property type="nucleotide sequence ID" value="NZ_FOYS01000007.1"/>
</dbReference>